<organism evidence="3 4">
    <name type="scientific">Sporolactobacillus spathodeae</name>
    <dbReference type="NCBI Taxonomy" id="1465502"/>
    <lineage>
        <taxon>Bacteria</taxon>
        <taxon>Bacillati</taxon>
        <taxon>Bacillota</taxon>
        <taxon>Bacilli</taxon>
        <taxon>Bacillales</taxon>
        <taxon>Sporolactobacillaceae</taxon>
        <taxon>Sporolactobacillus</taxon>
    </lineage>
</organism>
<evidence type="ECO:0000313" key="4">
    <source>
        <dbReference type="Proteomes" id="UP000823201"/>
    </source>
</evidence>
<dbReference type="EMBL" id="JAFBEV010000013">
    <property type="protein sequence ID" value="MBM7658207.1"/>
    <property type="molecule type" value="Genomic_DNA"/>
</dbReference>
<dbReference type="PANTHER" id="PTHR12526">
    <property type="entry name" value="GLYCOSYLTRANSFERASE"/>
    <property type="match status" value="1"/>
</dbReference>
<dbReference type="InterPro" id="IPR001296">
    <property type="entry name" value="Glyco_trans_1"/>
</dbReference>
<dbReference type="Gene3D" id="3.40.50.2000">
    <property type="entry name" value="Glycogen Phosphorylase B"/>
    <property type="match status" value="2"/>
</dbReference>
<dbReference type="RefSeq" id="WP_205006770.1">
    <property type="nucleotide sequence ID" value="NZ_CBCRXA010000012.1"/>
</dbReference>
<reference evidence="3 4" key="1">
    <citation type="submission" date="2021-01" db="EMBL/GenBank/DDBJ databases">
        <title>Genomic Encyclopedia of Type Strains, Phase IV (KMG-IV): sequencing the most valuable type-strain genomes for metagenomic binning, comparative biology and taxonomic classification.</title>
        <authorList>
            <person name="Goeker M."/>
        </authorList>
    </citation>
    <scope>NUCLEOTIDE SEQUENCE [LARGE SCALE GENOMIC DNA]</scope>
    <source>
        <strain evidence="3 4">DSM 100968</strain>
    </source>
</reference>
<keyword evidence="4" id="KW-1185">Reference proteome</keyword>
<name>A0ABS2Q8U6_9BACL</name>
<evidence type="ECO:0000313" key="3">
    <source>
        <dbReference type="EMBL" id="MBM7658207.1"/>
    </source>
</evidence>
<evidence type="ECO:0000259" key="1">
    <source>
        <dbReference type="Pfam" id="PF00534"/>
    </source>
</evidence>
<dbReference type="Pfam" id="PF13439">
    <property type="entry name" value="Glyco_transf_4"/>
    <property type="match status" value="1"/>
</dbReference>
<dbReference type="Pfam" id="PF00534">
    <property type="entry name" value="Glycos_transf_1"/>
    <property type="match status" value="1"/>
</dbReference>
<dbReference type="InterPro" id="IPR028098">
    <property type="entry name" value="Glyco_trans_4-like_N"/>
</dbReference>
<evidence type="ECO:0000259" key="2">
    <source>
        <dbReference type="Pfam" id="PF13439"/>
    </source>
</evidence>
<dbReference type="CDD" id="cd03801">
    <property type="entry name" value="GT4_PimA-like"/>
    <property type="match status" value="1"/>
</dbReference>
<sequence>MKLAFICTEKLPSPAIRGGAIQLMIDGVAPYLSQIYDLTIFSVRDEKLPDAETHAGIHYFRLPRNNYAEHVANALRVHHFDLIHVFNRPLHVLIYRSAAPESRFVLSLHNEMFHPRKVSDADGRIIIDQLAAIMTVSNYIRNTVLDRFPQAAAKITTVYSGIDEKRYRTADSTEGVAVRLNWRERLGLDQQPVILFAGRLSFKKGPHILIQAMKRVLLYHPEAILLIAGGKWFSDNSRSHYIAALHRLADPIRGNVRFLNYVPADEIPDLFLASDLFVCSSQWQEPLARVHYETMAAGVPLITTNRGGNSEVVRHMENGWLIDDYQHPEAFFEAIDFLLANPETAKTFADNGRVFVLTNHKFSDVAMRMNKVYTNALRT</sequence>
<gene>
    <name evidence="3" type="ORF">JOC27_001660</name>
</gene>
<comment type="caution">
    <text evidence="3">The sequence shown here is derived from an EMBL/GenBank/DDBJ whole genome shotgun (WGS) entry which is preliminary data.</text>
</comment>
<protein>
    <submittedName>
        <fullName evidence="3">Glycosyltransferase involved in cell wall biosynthesis</fullName>
    </submittedName>
</protein>
<dbReference type="SUPFAM" id="SSF53756">
    <property type="entry name" value="UDP-Glycosyltransferase/glycogen phosphorylase"/>
    <property type="match status" value="1"/>
</dbReference>
<proteinExistence type="predicted"/>
<feature type="domain" description="Glycosyl transferase family 1" evidence="1">
    <location>
        <begin position="181"/>
        <end position="353"/>
    </location>
</feature>
<feature type="domain" description="Glycosyltransferase subfamily 4-like N-terminal" evidence="2">
    <location>
        <begin position="36"/>
        <end position="166"/>
    </location>
</feature>
<dbReference type="Proteomes" id="UP000823201">
    <property type="component" value="Unassembled WGS sequence"/>
</dbReference>
<dbReference type="PANTHER" id="PTHR12526:SF638">
    <property type="entry name" value="SPORE COAT PROTEIN SA"/>
    <property type="match status" value="1"/>
</dbReference>
<accession>A0ABS2Q8U6</accession>